<feature type="compositionally biased region" description="Pro residues" evidence="1">
    <location>
        <begin position="37"/>
        <end position="56"/>
    </location>
</feature>
<sequence length="1438" mass="166172">MVLQCPRCGKNDFKKTRDLTNHLNRKFKCKQTQIPNPVQPPNPNIPRPQLPVPNPPSHVREKEGSKRGQATDLSIEDLANWLANPEIKNNPTIVNKKIPKTDAEWFDLMEESSSKRQKKTKVFQPIEEDSEAGPGPTTQAYRKGQRKNRKKETLALEIIDQRDDSENDQRDDSEDDPKDLDKKTAKDMFKVDGAEYTFSTWFALIPKKDFTNILLTAKSEKEVAKKAKEIYLQWGLRNEETISEKIESLIREYKAEDKGSPEWITFIEEHFETAEMYEAGMTEERAKKILNAIDNDRFLIRVKFVRDDSSYGERHNYAFKIIDKYQPIRESKRAGKKFVPGGPNVILTKKTKPGFWVGIDEKFLVKTIQGDKKSEYRELDANAVVYGLYRIREPDSKRLMPMKDGALNCVAQRVIEHFEKAKRGYGLTSTRKQKIGTWEKRMRQPGARVEDVAELEKILKRPIKLLDITHGTIFNSGKYRTGRFEEIEMVVHNGHAFPRNHHFPRDRMVEYYNDNAWKAINEVLQGPQAIWLIGLGLGEGDTLEEIQSISQFVLEDGRTFRTWMKHTDIVKACKELFEDAVNWQFQEGIISEEKKQESLESLKIVELAEQVFGANHAGGKLANEINDWHPTPASVHENIKQSCVEHGYGGRWNAPNYQVENVICIDMKECYPASMRGQGECSPWFKQFRHPTHHLVRVAVNGELPPDDITGFAQVRSFRFVSNIHSAIPVWYGKHFACRGGEGCGKTKGWTPIVLLRYLLEAGILESVTIGEAIISLTKQTKVWLPKNRDISCAIIGKFTQGNKVEEKRLTHRVVIDKGELDFLIQDCIKEGTYAGSDKCPLGHILTYYEGHQPQYTHLRASMLAYAHINLLEMLQRFGPNEVVRIATDSIYIRREALYKIENVSAFFKQAKCPLNHKEGADTSKFQCPHKIPSCAMCGAGVFYSKEAVKEFAKEVKVHYVNRITGYLSCNEHKPFVCAVCFGEWHFRSGPWKNTKPSKVVIKESEVRLSEQKIREIQPGQWRDKGEKIHGPDPNVVYWPKNRHWESIKNITESTAPSIHDPITRSRVSYLNGGGGSGKTTRAIRIFKDINMIVFTHTNALAKDFQNDRKVKAQTWHSFFRWNGVGEWTPERMGEKKFPRVVIWDEVCTVPKHILEMFINYLLEQKCQVVCCGDDAQPPPFFGEMPHSWLKERADYYEEILTDYRAKCPRLQEFKKRMQRQNNRMQSDLFRKALPVTEKWEYLETEWKPSDRILSAHLLFRRIASQKCLELHREKYPNALIPLIYRPRDGRKQNCLVQIPGSSEKKELVKNDIIHLPLNTLPDKFLKDMLADKKVIDWELGYAMTIHTSQGMTLKAPQCVWIIDENLAWDNLIYLAVGRVEYLSQLIRVEAPPLPPEIAQEIEEAKKKRRLEHELRPSIQEKLIGYMARTRKKVVNSI</sequence>
<gene>
    <name evidence="2" type="ORF">RhiirA4_471790</name>
</gene>
<dbReference type="Pfam" id="PF13604">
    <property type="entry name" value="AAA_30"/>
    <property type="match status" value="1"/>
</dbReference>
<proteinExistence type="predicted"/>
<evidence type="ECO:0000313" key="3">
    <source>
        <dbReference type="Proteomes" id="UP000234323"/>
    </source>
</evidence>
<keyword evidence="3" id="KW-1185">Reference proteome</keyword>
<organism evidence="2 3">
    <name type="scientific">Rhizophagus irregularis</name>
    <dbReference type="NCBI Taxonomy" id="588596"/>
    <lineage>
        <taxon>Eukaryota</taxon>
        <taxon>Fungi</taxon>
        <taxon>Fungi incertae sedis</taxon>
        <taxon>Mucoromycota</taxon>
        <taxon>Glomeromycotina</taxon>
        <taxon>Glomeromycetes</taxon>
        <taxon>Glomerales</taxon>
        <taxon>Glomeraceae</taxon>
        <taxon>Rhizophagus</taxon>
    </lineage>
</organism>
<accession>A0A2I1H3Q7</accession>
<evidence type="ECO:0000256" key="1">
    <source>
        <dbReference type="SAM" id="MobiDB-lite"/>
    </source>
</evidence>
<dbReference type="VEuPathDB" id="FungiDB:RhiirA1_462342"/>
<dbReference type="Proteomes" id="UP000234323">
    <property type="component" value="Unassembled WGS sequence"/>
</dbReference>
<dbReference type="Gene3D" id="3.40.50.300">
    <property type="entry name" value="P-loop containing nucleotide triphosphate hydrolases"/>
    <property type="match status" value="1"/>
</dbReference>
<dbReference type="VEuPathDB" id="FungiDB:FUN_011269"/>
<feature type="compositionally biased region" description="Basic and acidic residues" evidence="1">
    <location>
        <begin position="151"/>
        <end position="170"/>
    </location>
</feature>
<dbReference type="CDD" id="cd18809">
    <property type="entry name" value="SF1_C_RecD"/>
    <property type="match status" value="1"/>
</dbReference>
<feature type="region of interest" description="Disordered" evidence="1">
    <location>
        <begin position="30"/>
        <end position="72"/>
    </location>
</feature>
<reference evidence="2 3" key="1">
    <citation type="submission" date="2015-10" db="EMBL/GenBank/DDBJ databases">
        <title>Genome analyses suggest a sexual origin of heterokaryosis in a supposedly ancient asexual fungus.</title>
        <authorList>
            <person name="Ropars J."/>
            <person name="Sedzielewska K."/>
            <person name="Noel J."/>
            <person name="Charron P."/>
            <person name="Farinelli L."/>
            <person name="Marton T."/>
            <person name="Kruger M."/>
            <person name="Pelin A."/>
            <person name="Brachmann A."/>
            <person name="Corradi N."/>
        </authorList>
    </citation>
    <scope>NUCLEOTIDE SEQUENCE [LARGE SCALE GENOMIC DNA]</scope>
    <source>
        <strain evidence="2 3">A4</strain>
    </source>
</reference>
<dbReference type="VEuPathDB" id="FungiDB:RhiirFUN_001190"/>
<evidence type="ECO:0000313" key="2">
    <source>
        <dbReference type="EMBL" id="PKY53522.1"/>
    </source>
</evidence>
<dbReference type="InterPro" id="IPR027417">
    <property type="entry name" value="P-loop_NTPase"/>
</dbReference>
<protein>
    <submittedName>
        <fullName evidence="2">Uncharacterized protein</fullName>
    </submittedName>
</protein>
<name>A0A2I1H3Q7_9GLOM</name>
<dbReference type="VEuPathDB" id="FungiDB:RhiirFUN_001193"/>
<dbReference type="VEuPathDB" id="FungiDB:RhiirA1_481483"/>
<dbReference type="VEuPathDB" id="FungiDB:RhiirFUN_001192"/>
<dbReference type="VEuPathDB" id="FungiDB:RhiirA1_479546"/>
<dbReference type="EMBL" id="LLXI01001407">
    <property type="protein sequence ID" value="PKY53522.1"/>
    <property type="molecule type" value="Genomic_DNA"/>
</dbReference>
<feature type="region of interest" description="Disordered" evidence="1">
    <location>
        <begin position="110"/>
        <end position="181"/>
    </location>
</feature>
<comment type="caution">
    <text evidence="2">The sequence shown here is derived from an EMBL/GenBank/DDBJ whole genome shotgun (WGS) entry which is preliminary data.</text>
</comment>
<dbReference type="VEuPathDB" id="FungiDB:RhiirFUN_001191"/>
<dbReference type="VEuPathDB" id="FungiDB:RhiirA1_476365"/>
<dbReference type="SUPFAM" id="SSF52540">
    <property type="entry name" value="P-loop containing nucleoside triphosphate hydrolases"/>
    <property type="match status" value="1"/>
</dbReference>